<evidence type="ECO:0000313" key="4">
    <source>
        <dbReference type="EMBL" id="PRQ10014.1"/>
    </source>
</evidence>
<protein>
    <submittedName>
        <fullName evidence="4">Putative isomerase YddE</fullName>
        <ecNumber evidence="4">5.1.-.-</ecNumber>
    </submittedName>
</protein>
<dbReference type="Pfam" id="PF13649">
    <property type="entry name" value="Methyltransf_25"/>
    <property type="match status" value="1"/>
</dbReference>
<evidence type="ECO:0000313" key="5">
    <source>
        <dbReference type="Proteomes" id="UP000238823"/>
    </source>
</evidence>
<dbReference type="NCBIfam" id="TIGR00654">
    <property type="entry name" value="PhzF_family"/>
    <property type="match status" value="1"/>
</dbReference>
<comment type="similarity">
    <text evidence="1">Belongs to the PhzF family.</text>
</comment>
<dbReference type="InterPro" id="IPR003719">
    <property type="entry name" value="Phenazine_PhzF-like"/>
</dbReference>
<dbReference type="SUPFAM" id="SSF54506">
    <property type="entry name" value="Diaminopimelate epimerase-like"/>
    <property type="match status" value="1"/>
</dbReference>
<dbReference type="EC" id="5.1.-.-" evidence="4"/>
<proteinExistence type="inferred from homology"/>
<evidence type="ECO:0000259" key="3">
    <source>
        <dbReference type="Pfam" id="PF13649"/>
    </source>
</evidence>
<dbReference type="InterPro" id="IPR029063">
    <property type="entry name" value="SAM-dependent_MTases_sf"/>
</dbReference>
<gene>
    <name evidence="4" type="primary">yddE</name>
    <name evidence="4" type="ORF">ENSA7_02200</name>
</gene>
<dbReference type="CDD" id="cd02440">
    <property type="entry name" value="AdoMet_MTases"/>
    <property type="match status" value="1"/>
</dbReference>
<comment type="caution">
    <text evidence="4">The sequence shown here is derived from an EMBL/GenBank/DDBJ whole genome shotgun (WGS) entry which is preliminary data.</text>
</comment>
<organism evidence="4 5">
    <name type="scientific">Enhygromyxa salina</name>
    <dbReference type="NCBI Taxonomy" id="215803"/>
    <lineage>
        <taxon>Bacteria</taxon>
        <taxon>Pseudomonadati</taxon>
        <taxon>Myxococcota</taxon>
        <taxon>Polyangia</taxon>
        <taxon>Nannocystales</taxon>
        <taxon>Nannocystaceae</taxon>
        <taxon>Enhygromyxa</taxon>
    </lineage>
</organism>
<dbReference type="SUPFAM" id="SSF53335">
    <property type="entry name" value="S-adenosyl-L-methionine-dependent methyltransferases"/>
    <property type="match status" value="1"/>
</dbReference>
<dbReference type="AlphaFoldDB" id="A0A2S9YY58"/>
<feature type="domain" description="Methyltransferase" evidence="3">
    <location>
        <begin position="58"/>
        <end position="155"/>
    </location>
</feature>
<keyword evidence="2 4" id="KW-0413">Isomerase</keyword>
<name>A0A2S9YY58_9BACT</name>
<dbReference type="PANTHER" id="PTHR13774">
    <property type="entry name" value="PHENAZINE BIOSYNTHESIS PROTEIN"/>
    <property type="match status" value="1"/>
</dbReference>
<dbReference type="Proteomes" id="UP000238823">
    <property type="component" value="Unassembled WGS sequence"/>
</dbReference>
<dbReference type="EMBL" id="PVNL01000004">
    <property type="protein sequence ID" value="PRQ10014.1"/>
    <property type="molecule type" value="Genomic_DNA"/>
</dbReference>
<dbReference type="Gene3D" id="3.40.50.150">
    <property type="entry name" value="Vaccinia Virus protein VP39"/>
    <property type="match status" value="1"/>
</dbReference>
<dbReference type="GO" id="GO:0005737">
    <property type="term" value="C:cytoplasm"/>
    <property type="evidence" value="ECO:0007669"/>
    <property type="project" value="TreeGrafter"/>
</dbReference>
<dbReference type="PANTHER" id="PTHR13774:SF17">
    <property type="entry name" value="PHENAZINE BIOSYNTHESIS-LIKE DOMAIN-CONTAINING PROTEIN"/>
    <property type="match status" value="1"/>
</dbReference>
<dbReference type="GO" id="GO:0016853">
    <property type="term" value="F:isomerase activity"/>
    <property type="evidence" value="ECO:0007669"/>
    <property type="project" value="UniProtKB-KW"/>
</dbReference>
<evidence type="ECO:0000256" key="2">
    <source>
        <dbReference type="ARBA" id="ARBA00023235"/>
    </source>
</evidence>
<dbReference type="Pfam" id="PF02567">
    <property type="entry name" value="PhzC-PhzF"/>
    <property type="match status" value="1"/>
</dbReference>
<dbReference type="InterPro" id="IPR041698">
    <property type="entry name" value="Methyltransf_25"/>
</dbReference>
<sequence>MPARIRRDLHEANRQSWNVATAAHNGHKHDQATWLREGGELLFDEDYELLGPLSGRHVLHLQCNSGQDSLCLARRGAHVTGVDISDEAVAFALALARDSDIAASFERADIYDWLPTAAAAGRRFDLVYCSYGWRPWLSDLRAWARGVAAVLRPGGAVVLLEFHPYACIFDEQRRLAYPYFGAESGQALTWPEGVGDYVGASGAALAPSGFVEHAGEYRNPHACHEFTWSVADSLAALREAGLELERFEEWPHSNGCRLYDDMVRVNDHDGRRWTTAPGQPTLPLMLGIRARKPAGLPMVQVDAFSDERFRGNPAAVVVLDQPLDDATLLAIAAENNLSETAFLLRSHADGLDLATPSRWSIRWFTPTTEVDLCGHATLASAHVVLGQLEPDAERVEFSSRSGLLTVSRDHQAPDRLCMNFPADPPQPCPADGALSHALGATPRELLVASYWVAVFDTQAEVRALAPDFAALAKLPPGEVIATAPADGDELDFVSRFFAPGVGIDEDPVTGSAHCILAPYWAARLAKQRLRARQISARGGFIECVMRGDRVELIGRCVGYARGTIDL</sequence>
<accession>A0A2S9YY58</accession>
<dbReference type="Gene3D" id="3.10.310.10">
    <property type="entry name" value="Diaminopimelate Epimerase, Chain A, domain 1"/>
    <property type="match status" value="2"/>
</dbReference>
<evidence type="ECO:0000256" key="1">
    <source>
        <dbReference type="ARBA" id="ARBA00008270"/>
    </source>
</evidence>
<reference evidence="4 5" key="1">
    <citation type="submission" date="2018-03" db="EMBL/GenBank/DDBJ databases">
        <title>Draft Genome Sequences of the Obligatory Marine Myxobacteria Enhygromyxa salina SWB007.</title>
        <authorList>
            <person name="Poehlein A."/>
            <person name="Moghaddam J.A."/>
            <person name="Harms H."/>
            <person name="Alanjari M."/>
            <person name="Koenig G.M."/>
            <person name="Daniel R."/>
            <person name="Schaeberle T.F."/>
        </authorList>
    </citation>
    <scope>NUCLEOTIDE SEQUENCE [LARGE SCALE GENOMIC DNA]</scope>
    <source>
        <strain evidence="4 5">SWB007</strain>
    </source>
</reference>